<gene>
    <name evidence="3" type="ORF">FXV83_39315</name>
</gene>
<keyword evidence="3" id="KW-0808">Transferase</keyword>
<reference evidence="3 4" key="1">
    <citation type="submission" date="2019-08" db="EMBL/GenBank/DDBJ databases">
        <title>Bradyrhizobium hipponensis sp. nov., a rhizobium isolated from a Lupinus angustifolius root nodule in Tunisia.</title>
        <authorList>
            <person name="Off K."/>
            <person name="Rejili M."/>
            <person name="Mars M."/>
            <person name="Brachmann A."/>
            <person name="Marin M."/>
        </authorList>
    </citation>
    <scope>NUCLEOTIDE SEQUENCE [LARGE SCALE GENOMIC DNA]</scope>
    <source>
        <strain evidence="4">aSej3</strain>
    </source>
</reference>
<dbReference type="PANTHER" id="PTHR12526:SF634">
    <property type="entry name" value="BLL3361 PROTEIN"/>
    <property type="match status" value="1"/>
</dbReference>
<keyword evidence="4" id="KW-1185">Reference proteome</keyword>
<dbReference type="Proteomes" id="UP000324797">
    <property type="component" value="Unassembled WGS sequence"/>
</dbReference>
<dbReference type="AlphaFoldDB" id="A0A5S4Y9Y7"/>
<sequence length="408" mass="45720">MKILHIIPTANPSYGGPVEGIFRSCAALAVRYHQHQVVTLDHPSDPWVKDSPIPIIPLGTLPHDIRQRRKRLPWVHYGYTPKLIHWLKEHAPEHDVVVVNGLWNFATAAARWSLLSSNVRYFVYTHGMLDPWFRRTSPVKTFFKQVSWLFNEGPLLAGAAGVLFTCEEERMLAHNSFWPYRAKEVVVGYGTADVTGDKQTQIESFRTQLPALGSRKFLLFLSRIHPKKGCDLLIEAFANVVSDMPDLDLVMAGPDQIGWAEQLKAHAASLGLDERIHWPGMLNGDQKWGAFHGSEAFILPSHQENFGIVVVEALACSKPVLITKKVNIWREIADSGAGLIASDDQNGINSLLESFAKLSPTERRDMAAAARATFCQHFDINENIEKFIATVGSERKRAVSIDHAMHAR</sequence>
<dbReference type="RefSeq" id="WP_148745416.1">
    <property type="nucleotide sequence ID" value="NZ_VSTH01000194.1"/>
</dbReference>
<dbReference type="SUPFAM" id="SSF53756">
    <property type="entry name" value="UDP-Glycosyltransferase/glycogen phosphorylase"/>
    <property type="match status" value="1"/>
</dbReference>
<dbReference type="Pfam" id="PF13579">
    <property type="entry name" value="Glyco_trans_4_4"/>
    <property type="match status" value="1"/>
</dbReference>
<comment type="caution">
    <text evidence="3">The sequence shown here is derived from an EMBL/GenBank/DDBJ whole genome shotgun (WGS) entry which is preliminary data.</text>
</comment>
<dbReference type="Pfam" id="PF00534">
    <property type="entry name" value="Glycos_transf_1"/>
    <property type="match status" value="1"/>
</dbReference>
<feature type="domain" description="Glycosyl transferase family 1" evidence="1">
    <location>
        <begin position="203"/>
        <end position="371"/>
    </location>
</feature>
<evidence type="ECO:0000259" key="1">
    <source>
        <dbReference type="Pfam" id="PF00534"/>
    </source>
</evidence>
<accession>A0A5S4Y9Y7</accession>
<dbReference type="EMBL" id="VSTH01000194">
    <property type="protein sequence ID" value="TYO61226.1"/>
    <property type="molecule type" value="Genomic_DNA"/>
</dbReference>
<name>A0A5S4Y9Y7_9BRAD</name>
<evidence type="ECO:0000313" key="3">
    <source>
        <dbReference type="EMBL" id="TYO61226.1"/>
    </source>
</evidence>
<dbReference type="InterPro" id="IPR028098">
    <property type="entry name" value="Glyco_trans_4-like_N"/>
</dbReference>
<feature type="domain" description="Glycosyltransferase subfamily 4-like N-terminal" evidence="2">
    <location>
        <begin position="15"/>
        <end position="190"/>
    </location>
</feature>
<dbReference type="Gene3D" id="3.40.50.2000">
    <property type="entry name" value="Glycogen Phosphorylase B"/>
    <property type="match status" value="2"/>
</dbReference>
<dbReference type="InterPro" id="IPR001296">
    <property type="entry name" value="Glyco_trans_1"/>
</dbReference>
<organism evidence="3 4">
    <name type="scientific">Bradyrhizobium hipponense</name>
    <dbReference type="NCBI Taxonomy" id="2605638"/>
    <lineage>
        <taxon>Bacteria</taxon>
        <taxon>Pseudomonadati</taxon>
        <taxon>Pseudomonadota</taxon>
        <taxon>Alphaproteobacteria</taxon>
        <taxon>Hyphomicrobiales</taxon>
        <taxon>Nitrobacteraceae</taxon>
        <taxon>Bradyrhizobium</taxon>
    </lineage>
</organism>
<dbReference type="GO" id="GO:0016757">
    <property type="term" value="F:glycosyltransferase activity"/>
    <property type="evidence" value="ECO:0007669"/>
    <property type="project" value="InterPro"/>
</dbReference>
<dbReference type="PANTHER" id="PTHR12526">
    <property type="entry name" value="GLYCOSYLTRANSFERASE"/>
    <property type="match status" value="1"/>
</dbReference>
<proteinExistence type="predicted"/>
<protein>
    <submittedName>
        <fullName evidence="3">Glycosyltransferase</fullName>
    </submittedName>
</protein>
<evidence type="ECO:0000259" key="2">
    <source>
        <dbReference type="Pfam" id="PF13579"/>
    </source>
</evidence>
<evidence type="ECO:0000313" key="4">
    <source>
        <dbReference type="Proteomes" id="UP000324797"/>
    </source>
</evidence>